<evidence type="ECO:0000256" key="3">
    <source>
        <dbReference type="SAM" id="MobiDB-lite"/>
    </source>
</evidence>
<protein>
    <recommendedName>
        <fullName evidence="4">RRM domain-containing protein</fullName>
    </recommendedName>
</protein>
<dbReference type="PROSITE" id="PS50102">
    <property type="entry name" value="RRM"/>
    <property type="match status" value="1"/>
</dbReference>
<dbReference type="Gene3D" id="3.30.70.330">
    <property type="match status" value="1"/>
</dbReference>
<reference evidence="5" key="1">
    <citation type="submission" date="2020-05" db="EMBL/GenBank/DDBJ databases">
        <title>Phylogenomic resolution of chytrid fungi.</title>
        <authorList>
            <person name="Stajich J.E."/>
            <person name="Amses K."/>
            <person name="Simmons R."/>
            <person name="Seto K."/>
            <person name="Myers J."/>
            <person name="Bonds A."/>
            <person name="Quandt C.A."/>
            <person name="Barry K."/>
            <person name="Liu P."/>
            <person name="Grigoriev I."/>
            <person name="Longcore J.E."/>
            <person name="James T.Y."/>
        </authorList>
    </citation>
    <scope>NUCLEOTIDE SEQUENCE</scope>
    <source>
        <strain evidence="5">JEL0379</strain>
    </source>
</reference>
<dbReference type="InterPro" id="IPR052462">
    <property type="entry name" value="SLIRP/GR-RBP-like"/>
</dbReference>
<dbReference type="Proteomes" id="UP001212152">
    <property type="component" value="Unassembled WGS sequence"/>
</dbReference>
<dbReference type="CDD" id="cd21608">
    <property type="entry name" value="RRM2_NsCP33_like"/>
    <property type="match status" value="1"/>
</dbReference>
<feature type="compositionally biased region" description="Polar residues" evidence="3">
    <location>
        <begin position="140"/>
        <end position="150"/>
    </location>
</feature>
<feature type="domain" description="RRM" evidence="4">
    <location>
        <begin position="27"/>
        <end position="104"/>
    </location>
</feature>
<evidence type="ECO:0000313" key="5">
    <source>
        <dbReference type="EMBL" id="KAJ3178324.1"/>
    </source>
</evidence>
<evidence type="ECO:0000256" key="1">
    <source>
        <dbReference type="ARBA" id="ARBA00022884"/>
    </source>
</evidence>
<dbReference type="PANTHER" id="PTHR48027">
    <property type="entry name" value="HETEROGENEOUS NUCLEAR RIBONUCLEOPROTEIN 87F-RELATED"/>
    <property type="match status" value="1"/>
</dbReference>
<dbReference type="InterPro" id="IPR035979">
    <property type="entry name" value="RBD_domain_sf"/>
</dbReference>
<organism evidence="5 6">
    <name type="scientific">Geranomyces variabilis</name>
    <dbReference type="NCBI Taxonomy" id="109894"/>
    <lineage>
        <taxon>Eukaryota</taxon>
        <taxon>Fungi</taxon>
        <taxon>Fungi incertae sedis</taxon>
        <taxon>Chytridiomycota</taxon>
        <taxon>Chytridiomycota incertae sedis</taxon>
        <taxon>Chytridiomycetes</taxon>
        <taxon>Spizellomycetales</taxon>
        <taxon>Powellomycetaceae</taxon>
        <taxon>Geranomyces</taxon>
    </lineage>
</organism>
<dbReference type="SUPFAM" id="SSF54928">
    <property type="entry name" value="RNA-binding domain, RBD"/>
    <property type="match status" value="1"/>
</dbReference>
<dbReference type="InterPro" id="IPR012677">
    <property type="entry name" value="Nucleotide-bd_a/b_plait_sf"/>
</dbReference>
<feature type="compositionally biased region" description="Basic and acidic residues" evidence="3">
    <location>
        <begin position="93"/>
        <end position="124"/>
    </location>
</feature>
<keyword evidence="1 2" id="KW-0694">RNA-binding</keyword>
<dbReference type="GO" id="GO:0003723">
    <property type="term" value="F:RNA binding"/>
    <property type="evidence" value="ECO:0007669"/>
    <property type="project" value="UniProtKB-UniRule"/>
</dbReference>
<dbReference type="AlphaFoldDB" id="A0AAD5TKG2"/>
<evidence type="ECO:0000256" key="2">
    <source>
        <dbReference type="PROSITE-ProRule" id="PRU00176"/>
    </source>
</evidence>
<feature type="compositionally biased region" description="Gly residues" evidence="3">
    <location>
        <begin position="125"/>
        <end position="138"/>
    </location>
</feature>
<comment type="caution">
    <text evidence="5">The sequence shown here is derived from an EMBL/GenBank/DDBJ whole genome shotgun (WGS) entry which is preliminary data.</text>
</comment>
<proteinExistence type="predicted"/>
<feature type="region of interest" description="Disordered" evidence="3">
    <location>
        <begin position="93"/>
        <end position="157"/>
    </location>
</feature>
<dbReference type="EMBL" id="JADGJQ010000027">
    <property type="protein sequence ID" value="KAJ3178324.1"/>
    <property type="molecule type" value="Genomic_DNA"/>
</dbReference>
<dbReference type="InterPro" id="IPR000504">
    <property type="entry name" value="RRM_dom"/>
</dbReference>
<dbReference type="Pfam" id="PF00076">
    <property type="entry name" value="RRM_1"/>
    <property type="match status" value="1"/>
</dbReference>
<evidence type="ECO:0000259" key="4">
    <source>
        <dbReference type="PROSITE" id="PS50102"/>
    </source>
</evidence>
<accession>A0AAD5TKG2</accession>
<gene>
    <name evidence="5" type="ORF">HDU87_003636</name>
</gene>
<evidence type="ECO:0000313" key="6">
    <source>
        <dbReference type="Proteomes" id="UP001212152"/>
    </source>
</evidence>
<dbReference type="SMART" id="SM00360">
    <property type="entry name" value="RRM"/>
    <property type="match status" value="1"/>
</dbReference>
<keyword evidence="6" id="KW-1185">Reference proteome</keyword>
<sequence>MFPSIIRPVSLLAPRALGISALQFSTKRIFVGNLPWAVQNEDLTALFAKYGEVKGTRIMIDRNTGRSRGFAFVEIEEDAAQKAIDALNGHDLKGREIRVNEATPMEERGPSQGQRRDYGDRREGGGQGGSFRGQGGYNGSSRGESGYNSGNRGGPRD</sequence>
<dbReference type="InterPro" id="IPR048289">
    <property type="entry name" value="RRM2_NsCP33-like"/>
</dbReference>
<name>A0AAD5TKG2_9FUNG</name>